<keyword evidence="3" id="KW-1185">Reference proteome</keyword>
<evidence type="ECO:0000313" key="3">
    <source>
        <dbReference type="Proteomes" id="UP000503820"/>
    </source>
</evidence>
<accession>A0A7J0BPQ6</accession>
<evidence type="ECO:0000313" key="2">
    <source>
        <dbReference type="EMBL" id="GFM35686.1"/>
    </source>
</evidence>
<dbReference type="AlphaFoldDB" id="A0A7J0BPQ6"/>
<dbReference type="Proteomes" id="UP000503820">
    <property type="component" value="Unassembled WGS sequence"/>
</dbReference>
<feature type="region of interest" description="Disordered" evidence="1">
    <location>
        <begin position="110"/>
        <end position="149"/>
    </location>
</feature>
<proteinExistence type="predicted"/>
<dbReference type="EMBL" id="BLVP01000001">
    <property type="protein sequence ID" value="GFM35686.1"/>
    <property type="molecule type" value="Genomic_DNA"/>
</dbReference>
<organism evidence="2 3">
    <name type="scientific">Desulfovibrio psychrotolerans</name>
    <dbReference type="NCBI Taxonomy" id="415242"/>
    <lineage>
        <taxon>Bacteria</taxon>
        <taxon>Pseudomonadati</taxon>
        <taxon>Thermodesulfobacteriota</taxon>
        <taxon>Desulfovibrionia</taxon>
        <taxon>Desulfovibrionales</taxon>
        <taxon>Desulfovibrionaceae</taxon>
        <taxon>Desulfovibrio</taxon>
    </lineage>
</organism>
<protein>
    <submittedName>
        <fullName evidence="2">Uncharacterized protein</fullName>
    </submittedName>
</protein>
<gene>
    <name evidence="2" type="ORF">DSM19430T_03700</name>
</gene>
<sequence>MQKIPVKLAAPGMILAKPVVRDNGITLVGEGVELTESLIARFEQSGVGSVTVQGNPVQMDGLAGGTDFGRRAERMEHLFRKHGDDPFMMTMKKVLVQYFRLKAASAAAAAAAERVTDENGGAPEETGRGNEANGVNGKVAPGSAGRAKA</sequence>
<name>A0A7J0BPQ6_9BACT</name>
<reference evidence="2 3" key="1">
    <citation type="submission" date="2020-05" db="EMBL/GenBank/DDBJ databases">
        <title>Draft genome sequence of Desulfovibrio psychrotolerans JS1T.</title>
        <authorList>
            <person name="Ueno A."/>
            <person name="Tamazawa S."/>
            <person name="Tamamura S."/>
            <person name="Murakami T."/>
            <person name="Kiyama T."/>
            <person name="Inomata H."/>
            <person name="Amano Y."/>
            <person name="Miyakawa K."/>
            <person name="Tamaki H."/>
            <person name="Naganuma T."/>
            <person name="Kaneko K."/>
        </authorList>
    </citation>
    <scope>NUCLEOTIDE SEQUENCE [LARGE SCALE GENOMIC DNA]</scope>
    <source>
        <strain evidence="2 3">JS1</strain>
    </source>
</reference>
<evidence type="ECO:0000256" key="1">
    <source>
        <dbReference type="SAM" id="MobiDB-lite"/>
    </source>
</evidence>
<comment type="caution">
    <text evidence="2">The sequence shown here is derived from an EMBL/GenBank/DDBJ whole genome shotgun (WGS) entry which is preliminary data.</text>
</comment>
<dbReference type="RefSeq" id="WP_174408376.1">
    <property type="nucleotide sequence ID" value="NZ_BLVP01000001.1"/>
</dbReference>